<comment type="subunit">
    <text evidence="3">Homodimer.</text>
</comment>
<name>A0A917X1Z6_9ACTN</name>
<dbReference type="InterPro" id="IPR040190">
    <property type="entry name" value="MURQ/GCKR"/>
</dbReference>
<protein>
    <recommendedName>
        <fullName evidence="3">N-acetylmuramic acid 6-phosphate etherase</fullName>
        <shortName evidence="3">MurNAc-6-P etherase</shortName>
        <ecNumber evidence="3">4.2.1.126</ecNumber>
    </recommendedName>
    <alternativeName>
        <fullName evidence="3">N-acetylmuramic acid 6-phosphate hydrolase</fullName>
    </alternativeName>
    <alternativeName>
        <fullName evidence="3">N-acetylmuramic acid 6-phosphate lyase</fullName>
    </alternativeName>
</protein>
<dbReference type="Gene3D" id="3.40.50.10490">
    <property type="entry name" value="Glucose-6-phosphate isomerase like protein, domain 1"/>
    <property type="match status" value="1"/>
</dbReference>
<dbReference type="CDD" id="cd05007">
    <property type="entry name" value="SIS_Etherase"/>
    <property type="match status" value="1"/>
</dbReference>
<proteinExistence type="inferred from homology"/>
<dbReference type="GO" id="GO:0009254">
    <property type="term" value="P:peptidoglycan turnover"/>
    <property type="evidence" value="ECO:0007669"/>
    <property type="project" value="TreeGrafter"/>
</dbReference>
<feature type="active site" description="Proton donor" evidence="3">
    <location>
        <position position="85"/>
    </location>
</feature>
<dbReference type="GO" id="GO:0016803">
    <property type="term" value="F:ether hydrolase activity"/>
    <property type="evidence" value="ECO:0007669"/>
    <property type="project" value="TreeGrafter"/>
</dbReference>
<dbReference type="AlphaFoldDB" id="A0A917X1Z6"/>
<dbReference type="PROSITE" id="PS01272">
    <property type="entry name" value="GCKR"/>
    <property type="match status" value="1"/>
</dbReference>
<keyword evidence="6" id="KW-1185">Reference proteome</keyword>
<dbReference type="InterPro" id="IPR001347">
    <property type="entry name" value="SIS_dom"/>
</dbReference>
<dbReference type="GO" id="GO:0046348">
    <property type="term" value="P:amino sugar catabolic process"/>
    <property type="evidence" value="ECO:0007669"/>
    <property type="project" value="InterPro"/>
</dbReference>
<reference evidence="5" key="1">
    <citation type="journal article" date="2014" name="Int. J. Syst. Evol. Microbiol.">
        <title>Complete genome sequence of Corynebacterium casei LMG S-19264T (=DSM 44701T), isolated from a smear-ripened cheese.</title>
        <authorList>
            <consortium name="US DOE Joint Genome Institute (JGI-PGF)"/>
            <person name="Walter F."/>
            <person name="Albersmeier A."/>
            <person name="Kalinowski J."/>
            <person name="Ruckert C."/>
        </authorList>
    </citation>
    <scope>NUCLEOTIDE SEQUENCE</scope>
    <source>
        <strain evidence="5">JCM 19831</strain>
    </source>
</reference>
<evidence type="ECO:0000313" key="6">
    <source>
        <dbReference type="Proteomes" id="UP000642070"/>
    </source>
</evidence>
<dbReference type="PROSITE" id="PS51464">
    <property type="entry name" value="SIS"/>
    <property type="match status" value="1"/>
</dbReference>
<dbReference type="Proteomes" id="UP000642070">
    <property type="component" value="Unassembled WGS sequence"/>
</dbReference>
<dbReference type="RefSeq" id="WP_229836023.1">
    <property type="nucleotide sequence ID" value="NZ_BMPI01000036.1"/>
</dbReference>
<keyword evidence="2 3" id="KW-0119">Carbohydrate metabolism</keyword>
<dbReference type="SUPFAM" id="SSF53697">
    <property type="entry name" value="SIS domain"/>
    <property type="match status" value="1"/>
</dbReference>
<feature type="domain" description="SIS" evidence="4">
    <location>
        <begin position="57"/>
        <end position="218"/>
    </location>
</feature>
<comment type="miscellaneous">
    <text evidence="3">A lyase-type mechanism (elimination/hydration) is suggested for the cleavage of the lactyl ether bond of MurNAc 6-phosphate, with the formation of an alpha,beta-unsaturated aldehyde intermediate with (E)-stereochemistry, followed by the syn addition of water to give product.</text>
</comment>
<dbReference type="InterPro" id="IPR046348">
    <property type="entry name" value="SIS_dom_sf"/>
</dbReference>
<dbReference type="PANTHER" id="PTHR10088">
    <property type="entry name" value="GLUCOKINASE REGULATORY PROTEIN"/>
    <property type="match status" value="1"/>
</dbReference>
<dbReference type="InterPro" id="IPR005488">
    <property type="entry name" value="Etherase_MurQ"/>
</dbReference>
<organism evidence="5 6">
    <name type="scientific">Dactylosporangium sucinum</name>
    <dbReference type="NCBI Taxonomy" id="1424081"/>
    <lineage>
        <taxon>Bacteria</taxon>
        <taxon>Bacillati</taxon>
        <taxon>Actinomycetota</taxon>
        <taxon>Actinomycetes</taxon>
        <taxon>Micromonosporales</taxon>
        <taxon>Micromonosporaceae</taxon>
        <taxon>Dactylosporangium</taxon>
    </lineage>
</organism>
<dbReference type="Pfam" id="PF22645">
    <property type="entry name" value="GKRP_SIS_N"/>
    <property type="match status" value="1"/>
</dbReference>
<dbReference type="HAMAP" id="MF_00068">
    <property type="entry name" value="MurQ"/>
    <property type="match status" value="1"/>
</dbReference>
<evidence type="ECO:0000313" key="5">
    <source>
        <dbReference type="EMBL" id="GGM54197.1"/>
    </source>
</evidence>
<dbReference type="NCBIfam" id="NF003915">
    <property type="entry name" value="PRK05441.1"/>
    <property type="match status" value="1"/>
</dbReference>
<reference evidence="5" key="2">
    <citation type="submission" date="2020-09" db="EMBL/GenBank/DDBJ databases">
        <authorList>
            <person name="Sun Q."/>
            <person name="Ohkuma M."/>
        </authorList>
    </citation>
    <scope>NUCLEOTIDE SEQUENCE</scope>
    <source>
        <strain evidence="5">JCM 19831</strain>
    </source>
</reference>
<sequence>MTTAPTEAPTEARNPRTLEIDRLPTLEILRLVNAEDATVAPAVAAVLPDLARAVDVAVDALQNGRRLHYFGAGSSGRMAVLDATELRPTYGIAPGFVVAHLAGGERAMVDAVEAAEDNEDAGAAAAGDLAAGDVAFGVTASGGTPFVGAALRAARLRGAHTVLLSANPAAPVAAHADIHLAVDTGPEVVTGSTRMKAGTAQKLVLNALSTAVMVRLGRTYSNLMTDMLATNAKLRVRQVRMLVQATGAPAEACQAALSAADGEAKVALLTLLSPADAQQARKALRAAGGVVHRALREVG</sequence>
<dbReference type="Gene3D" id="1.10.8.1080">
    <property type="match status" value="1"/>
</dbReference>
<dbReference type="EC" id="4.2.1.126" evidence="3"/>
<comment type="caution">
    <text evidence="5">The sequence shown here is derived from an EMBL/GenBank/DDBJ whole genome shotgun (WGS) entry which is preliminary data.</text>
</comment>
<dbReference type="NCBIfam" id="TIGR00274">
    <property type="entry name" value="N-acetylmuramic acid 6-phosphate etherase"/>
    <property type="match status" value="1"/>
</dbReference>
<comment type="function">
    <text evidence="3">Specifically catalyzes the cleavage of the D-lactyl ether substituent of MurNAc 6-phosphate, producing GlcNAc 6-phosphate and D-lactate.</text>
</comment>
<dbReference type="InterPro" id="IPR005486">
    <property type="entry name" value="Glucokinase_regulatory_CS"/>
</dbReference>
<comment type="catalytic activity">
    <reaction evidence="3">
        <text>N-acetyl-D-muramate 6-phosphate + H2O = N-acetyl-D-glucosamine 6-phosphate + (R)-lactate</text>
        <dbReference type="Rhea" id="RHEA:26410"/>
        <dbReference type="ChEBI" id="CHEBI:15377"/>
        <dbReference type="ChEBI" id="CHEBI:16004"/>
        <dbReference type="ChEBI" id="CHEBI:57513"/>
        <dbReference type="ChEBI" id="CHEBI:58722"/>
        <dbReference type="EC" id="4.2.1.126"/>
    </reaction>
</comment>
<dbReference type="PANTHER" id="PTHR10088:SF4">
    <property type="entry name" value="GLUCOKINASE REGULATORY PROTEIN"/>
    <property type="match status" value="1"/>
</dbReference>
<dbReference type="GO" id="GO:0097367">
    <property type="term" value="F:carbohydrate derivative binding"/>
    <property type="evidence" value="ECO:0007669"/>
    <property type="project" value="InterPro"/>
</dbReference>
<evidence type="ECO:0000256" key="1">
    <source>
        <dbReference type="ARBA" id="ARBA00023239"/>
    </source>
</evidence>
<dbReference type="NCBIfam" id="NF009222">
    <property type="entry name" value="PRK12570.1"/>
    <property type="match status" value="1"/>
</dbReference>
<dbReference type="EMBL" id="BMPI01000036">
    <property type="protein sequence ID" value="GGM54197.1"/>
    <property type="molecule type" value="Genomic_DNA"/>
</dbReference>
<evidence type="ECO:0000256" key="2">
    <source>
        <dbReference type="ARBA" id="ARBA00023277"/>
    </source>
</evidence>
<feature type="active site" evidence="3">
    <location>
        <position position="116"/>
    </location>
</feature>
<comment type="pathway">
    <text evidence="3">Amino-sugar metabolism; N-acetylmuramate degradation.</text>
</comment>
<evidence type="ECO:0000256" key="3">
    <source>
        <dbReference type="HAMAP-Rule" id="MF_00068"/>
    </source>
</evidence>
<accession>A0A917X1Z6</accession>
<keyword evidence="1 3" id="KW-0456">Lyase</keyword>
<dbReference type="GO" id="GO:0016835">
    <property type="term" value="F:carbon-oxygen lyase activity"/>
    <property type="evidence" value="ECO:0007669"/>
    <property type="project" value="UniProtKB-UniRule"/>
</dbReference>
<evidence type="ECO:0000259" key="4">
    <source>
        <dbReference type="PROSITE" id="PS51464"/>
    </source>
</evidence>
<gene>
    <name evidence="3 5" type="primary">murQ</name>
    <name evidence="5" type="ORF">GCM10007977_064780</name>
</gene>
<comment type="similarity">
    <text evidence="3">Belongs to the GCKR-like family. MurNAc-6-P etherase subfamily.</text>
</comment>